<sequence>MIDTLRLTAEQALGMLERREVSSAELHRAYLEAAAARDGEIHAYLRLVEDGEDGEGGGVPIALKDVISTKGVETTAGSRILAGYVPVFDATVAARCRAAGMPVIGKTNTDEFAMGSSTENSAYGPSHNPWDPARVPGGSGGGTAAAVSAGLAPWGLGSDTGGSIKQPSALCGNVGLRPTYGTVSRFGIVAFASSLDQIGPVAKTVRDVALLYSIIAGRDANDSTTVQLPEPVRLPEDERLDGLRIGIPKQVWELAGIEHGVRASFEAAVDLARGLGAEVGECDLPLSFAYGMACYYLIAPAEASSNLARYDGVRYGPRVEAATYREMVERTRDEGFGDEPKRRIMLGTYALSAGYYDAFYGQAQKVRTLLIREHRDALERFHVLATPTSPTVAFPLGDKASDPLAMYACDLLTIPSCLAGLPGLNVPSGLSQGLPVGLQLIGRQFGENTLFRTGHALERALGFDTVPARLRT</sequence>
<dbReference type="AlphaFoldDB" id="A0A7M2YYS0"/>
<dbReference type="Pfam" id="PF01425">
    <property type="entry name" value="Amidase"/>
    <property type="match status" value="1"/>
</dbReference>
<keyword evidence="10" id="KW-1185">Reference proteome</keyword>
<dbReference type="GO" id="GO:0016740">
    <property type="term" value="F:transferase activity"/>
    <property type="evidence" value="ECO:0007669"/>
    <property type="project" value="UniProtKB-KW"/>
</dbReference>
<proteinExistence type="inferred from homology"/>
<name>A0A7M2YYS0_9ACTN</name>
<evidence type="ECO:0000256" key="1">
    <source>
        <dbReference type="ARBA" id="ARBA00022598"/>
    </source>
</evidence>
<dbReference type="GO" id="GO:0050567">
    <property type="term" value="F:glutaminyl-tRNA synthase (glutamine-hydrolyzing) activity"/>
    <property type="evidence" value="ECO:0007669"/>
    <property type="project" value="UniProtKB-UniRule"/>
</dbReference>
<feature type="active site" description="Charge relay system" evidence="6">
    <location>
        <position position="64"/>
    </location>
</feature>
<dbReference type="Gene3D" id="3.90.1300.10">
    <property type="entry name" value="Amidase signature (AS) domain"/>
    <property type="match status" value="1"/>
</dbReference>
<dbReference type="PANTHER" id="PTHR11895">
    <property type="entry name" value="TRANSAMIDASE"/>
    <property type="match status" value="1"/>
</dbReference>
<dbReference type="GO" id="GO:0005524">
    <property type="term" value="F:ATP binding"/>
    <property type="evidence" value="ECO:0007669"/>
    <property type="project" value="UniProtKB-KW"/>
</dbReference>
<keyword evidence="2 6" id="KW-0547">Nucleotide-binding</keyword>
<evidence type="ECO:0000256" key="7">
    <source>
        <dbReference type="SAM" id="MobiDB-lite"/>
    </source>
</evidence>
<dbReference type="InterPro" id="IPR000120">
    <property type="entry name" value="Amidase"/>
</dbReference>
<dbReference type="PANTHER" id="PTHR11895:SF151">
    <property type="entry name" value="GLUTAMYL-TRNA(GLN) AMIDOTRANSFERASE SUBUNIT A"/>
    <property type="match status" value="1"/>
</dbReference>
<feature type="domain" description="Amidase" evidence="8">
    <location>
        <begin position="46"/>
        <end position="450"/>
    </location>
</feature>
<dbReference type="Proteomes" id="UP000254134">
    <property type="component" value="Unassembled WGS sequence"/>
</dbReference>
<comment type="caution">
    <text evidence="9">The sequence shown here is derived from an EMBL/GenBank/DDBJ whole genome shotgun (WGS) entry which is preliminary data.</text>
</comment>
<dbReference type="EC" id="6.3.5.7" evidence="6"/>
<keyword evidence="3 6" id="KW-0067">ATP-binding</keyword>
<dbReference type="NCBIfam" id="TIGR00132">
    <property type="entry name" value="gatA"/>
    <property type="match status" value="1"/>
</dbReference>
<feature type="active site" description="Acyl-ester intermediate" evidence="6">
    <location>
        <position position="163"/>
    </location>
</feature>
<dbReference type="GO" id="GO:0006412">
    <property type="term" value="P:translation"/>
    <property type="evidence" value="ECO:0007669"/>
    <property type="project" value="UniProtKB-UniRule"/>
</dbReference>
<gene>
    <name evidence="6" type="primary">gatA</name>
    <name evidence="9" type="ORF">Gocc_1103</name>
</gene>
<evidence type="ECO:0000256" key="3">
    <source>
        <dbReference type="ARBA" id="ARBA00022840"/>
    </source>
</evidence>
<comment type="catalytic activity">
    <reaction evidence="6">
        <text>L-glutamyl-tRNA(Gln) + L-glutamine + ATP + H2O = L-glutaminyl-tRNA(Gln) + L-glutamate + ADP + phosphate + H(+)</text>
        <dbReference type="Rhea" id="RHEA:17521"/>
        <dbReference type="Rhea" id="RHEA-COMP:9681"/>
        <dbReference type="Rhea" id="RHEA-COMP:9684"/>
        <dbReference type="ChEBI" id="CHEBI:15377"/>
        <dbReference type="ChEBI" id="CHEBI:15378"/>
        <dbReference type="ChEBI" id="CHEBI:29985"/>
        <dbReference type="ChEBI" id="CHEBI:30616"/>
        <dbReference type="ChEBI" id="CHEBI:43474"/>
        <dbReference type="ChEBI" id="CHEBI:58359"/>
        <dbReference type="ChEBI" id="CHEBI:78520"/>
        <dbReference type="ChEBI" id="CHEBI:78521"/>
        <dbReference type="ChEBI" id="CHEBI:456216"/>
        <dbReference type="EC" id="6.3.5.7"/>
    </reaction>
</comment>
<dbReference type="RefSeq" id="WP_114795523.1">
    <property type="nucleotide sequence ID" value="NZ_QQZY01000002.1"/>
</dbReference>
<keyword evidence="1 6" id="KW-0436">Ligase</keyword>
<reference evidence="10" key="2">
    <citation type="journal article" date="2019" name="MicrobiologyOpen">
        <title>High-quality draft genome sequence of Gaiella occulta isolated from a 150 meter deep mineral water borehole and comparison with the genome sequences of other deep-branching lineages of the phylum Actinobacteria.</title>
        <authorList>
            <person name="Severino R."/>
            <person name="Froufe H.J.C."/>
            <person name="Barroso C."/>
            <person name="Albuquerque L."/>
            <person name="Lobo-da-Cunha A."/>
            <person name="da Costa M.S."/>
            <person name="Egas C."/>
        </authorList>
    </citation>
    <scope>NUCLEOTIDE SEQUENCE [LARGE SCALE GENOMIC DNA]</scope>
    <source>
        <strain evidence="10">F2-233</strain>
    </source>
</reference>
<dbReference type="SUPFAM" id="SSF75304">
    <property type="entry name" value="Amidase signature (AS) enzymes"/>
    <property type="match status" value="1"/>
</dbReference>
<dbReference type="InterPro" id="IPR036928">
    <property type="entry name" value="AS_sf"/>
</dbReference>
<dbReference type="InterPro" id="IPR004412">
    <property type="entry name" value="GatA"/>
</dbReference>
<feature type="region of interest" description="Disordered" evidence="7">
    <location>
        <begin position="115"/>
        <end position="142"/>
    </location>
</feature>
<keyword evidence="4 6" id="KW-0648">Protein biosynthesis</keyword>
<evidence type="ECO:0000256" key="4">
    <source>
        <dbReference type="ARBA" id="ARBA00022917"/>
    </source>
</evidence>
<dbReference type="HAMAP" id="MF_00120">
    <property type="entry name" value="GatA"/>
    <property type="match status" value="1"/>
</dbReference>
<accession>A0A7M2YYS0</accession>
<feature type="active site" description="Charge relay system" evidence="6">
    <location>
        <position position="139"/>
    </location>
</feature>
<dbReference type="GO" id="GO:0030956">
    <property type="term" value="C:glutamyl-tRNA(Gln) amidotransferase complex"/>
    <property type="evidence" value="ECO:0007669"/>
    <property type="project" value="InterPro"/>
</dbReference>
<dbReference type="OrthoDB" id="9811471at2"/>
<evidence type="ECO:0000256" key="5">
    <source>
        <dbReference type="ARBA" id="ARBA00025295"/>
    </source>
</evidence>
<reference evidence="9 10" key="1">
    <citation type="submission" date="2018-07" db="EMBL/GenBank/DDBJ databases">
        <title>High-quality-draft genome sequence of Gaiella occulta.</title>
        <authorList>
            <person name="Severino R."/>
            <person name="Froufe H.J.C."/>
            <person name="Rainey F.A."/>
            <person name="Barroso C."/>
            <person name="Albuquerque L."/>
            <person name="Lobo-Da-Cunha A."/>
            <person name="Da Costa M.S."/>
            <person name="Egas C."/>
        </authorList>
    </citation>
    <scope>NUCLEOTIDE SEQUENCE [LARGE SCALE GENOMIC DNA]</scope>
    <source>
        <strain evidence="9 10">F2-233</strain>
    </source>
</reference>
<evidence type="ECO:0000256" key="6">
    <source>
        <dbReference type="HAMAP-Rule" id="MF_00120"/>
    </source>
</evidence>
<keyword evidence="9" id="KW-0808">Transferase</keyword>
<evidence type="ECO:0000259" key="8">
    <source>
        <dbReference type="Pfam" id="PF01425"/>
    </source>
</evidence>
<dbReference type="EMBL" id="QQZY01000002">
    <property type="protein sequence ID" value="RDI75305.1"/>
    <property type="molecule type" value="Genomic_DNA"/>
</dbReference>
<evidence type="ECO:0000256" key="2">
    <source>
        <dbReference type="ARBA" id="ARBA00022741"/>
    </source>
</evidence>
<organism evidence="9 10">
    <name type="scientific">Gaiella occulta</name>
    <dbReference type="NCBI Taxonomy" id="1002870"/>
    <lineage>
        <taxon>Bacteria</taxon>
        <taxon>Bacillati</taxon>
        <taxon>Actinomycetota</taxon>
        <taxon>Thermoleophilia</taxon>
        <taxon>Gaiellales</taxon>
        <taxon>Gaiellaceae</taxon>
        <taxon>Gaiella</taxon>
    </lineage>
</organism>
<protein>
    <recommendedName>
        <fullName evidence="6">Glutamyl-tRNA(Gln) amidotransferase subunit A</fullName>
        <shortName evidence="6">Glu-ADT subunit A</shortName>
        <ecNumber evidence="6">6.3.5.7</ecNumber>
    </recommendedName>
</protein>
<comment type="function">
    <text evidence="5 6">Allows the formation of correctly charged Gln-tRNA(Gln) through the transamidation of misacylated Glu-tRNA(Gln) in organisms which lack glutaminyl-tRNA synthetase. The reaction takes place in the presence of glutamine and ATP through an activated gamma-phospho-Glu-tRNA(Gln).</text>
</comment>
<evidence type="ECO:0000313" key="10">
    <source>
        <dbReference type="Proteomes" id="UP000254134"/>
    </source>
</evidence>
<comment type="similarity">
    <text evidence="6">Belongs to the amidase family. GatA subfamily.</text>
</comment>
<comment type="subunit">
    <text evidence="6">Heterotrimer of A, B and C subunits.</text>
</comment>
<evidence type="ECO:0000313" key="9">
    <source>
        <dbReference type="EMBL" id="RDI75305.1"/>
    </source>
</evidence>
<dbReference type="InterPro" id="IPR023631">
    <property type="entry name" value="Amidase_dom"/>
</dbReference>